<feature type="signal peptide" evidence="1">
    <location>
        <begin position="1"/>
        <end position="26"/>
    </location>
</feature>
<accession>F6DRX1</accession>
<proteinExistence type="predicted"/>
<reference evidence="2 3" key="2">
    <citation type="journal article" date="2012" name="Stand. Genomic Sci.">
        <title>Complete genome sequence of the sulfate-reducing firmicute Desulfotomaculum ruminis type strain (DL(T)).</title>
        <authorList>
            <person name="Spring S."/>
            <person name="Visser M."/>
            <person name="Lu M."/>
            <person name="Copeland A."/>
            <person name="Lapidus A."/>
            <person name="Lucas S."/>
            <person name="Cheng J.F."/>
            <person name="Han C."/>
            <person name="Tapia R."/>
            <person name="Goodwin L.A."/>
            <person name="Pitluck S."/>
            <person name="Ivanova N."/>
            <person name="Land M."/>
            <person name="Hauser L."/>
            <person name="Larimer F."/>
            <person name="Rohde M."/>
            <person name="Goker M."/>
            <person name="Detter J.C."/>
            <person name="Kyrpides N.C."/>
            <person name="Woyke T."/>
            <person name="Schaap P.J."/>
            <person name="Plugge C.M."/>
            <person name="Muyzer G."/>
            <person name="Kuever J."/>
            <person name="Pereira I.A."/>
            <person name="Parshina S.N."/>
            <person name="Bernier-Latmani R."/>
            <person name="Stams A.J."/>
            <person name="Klenk H.P."/>
        </authorList>
    </citation>
    <scope>NUCLEOTIDE SEQUENCE [LARGE SCALE GENOMIC DNA]</scope>
    <source>
        <strain evidence="3">ATCC 23193 / DSM 2154 / NCIB 8452 / DL</strain>
    </source>
</reference>
<evidence type="ECO:0000313" key="2">
    <source>
        <dbReference type="EMBL" id="AEG60995.1"/>
    </source>
</evidence>
<dbReference type="EMBL" id="CP002780">
    <property type="protein sequence ID" value="AEG60995.1"/>
    <property type="molecule type" value="Genomic_DNA"/>
</dbReference>
<name>F6DRX1_DESRL</name>
<keyword evidence="3" id="KW-1185">Reference proteome</keyword>
<dbReference type="KEGG" id="dru:Desru_2777"/>
<evidence type="ECO:0000313" key="3">
    <source>
        <dbReference type="Proteomes" id="UP000009234"/>
    </source>
</evidence>
<sequence>MKFKKTIATLLSTILLMGLFATSAFAYMQPVKEGEPNNTQTSASSKSFKYPYYDNLNVYGTCNSNDLQDWYKIRLTDATYPAVIAYSNFTGVPGCTYKYTIYDNNMVEWGHVTSTNASQESLSDFTLAYNVPYYFQVELISGTPTEPYNFSLNVSRVYTSKEGAEISELTQDEIAELTEEVTE</sequence>
<dbReference type="HOGENOM" id="CLU_1472947_0_0_9"/>
<gene>
    <name evidence="2" type="ordered locus">Desru_2777</name>
</gene>
<dbReference type="RefSeq" id="WP_013842749.1">
    <property type="nucleotide sequence ID" value="NC_015589.1"/>
</dbReference>
<protein>
    <submittedName>
        <fullName evidence="2">Uncharacterized protein</fullName>
    </submittedName>
</protein>
<dbReference type="AlphaFoldDB" id="F6DRX1"/>
<evidence type="ECO:0000256" key="1">
    <source>
        <dbReference type="SAM" id="SignalP"/>
    </source>
</evidence>
<organism evidence="2 3">
    <name type="scientific">Desulforamulus ruminis (strain ATCC 23193 / DSM 2154 / NCIMB 8452 / DL)</name>
    <name type="common">Desulfotomaculum ruminis</name>
    <dbReference type="NCBI Taxonomy" id="696281"/>
    <lineage>
        <taxon>Bacteria</taxon>
        <taxon>Bacillati</taxon>
        <taxon>Bacillota</taxon>
        <taxon>Clostridia</taxon>
        <taxon>Eubacteriales</taxon>
        <taxon>Peptococcaceae</taxon>
        <taxon>Desulforamulus</taxon>
    </lineage>
</organism>
<keyword evidence="1" id="KW-0732">Signal</keyword>
<reference evidence="3" key="1">
    <citation type="submission" date="2011-05" db="EMBL/GenBank/DDBJ databases">
        <title>Complete sequence of Desulfotomaculum ruminis DSM 2154.</title>
        <authorList>
            <person name="Lucas S."/>
            <person name="Copeland A."/>
            <person name="Lapidus A."/>
            <person name="Cheng J.-F."/>
            <person name="Goodwin L."/>
            <person name="Pitluck S."/>
            <person name="Lu M."/>
            <person name="Detter J.C."/>
            <person name="Han C."/>
            <person name="Tapia R."/>
            <person name="Land M."/>
            <person name="Hauser L."/>
            <person name="Kyrpides N."/>
            <person name="Ivanova N."/>
            <person name="Mikhailova N."/>
            <person name="Pagani I."/>
            <person name="Stams A.J.M."/>
            <person name="Plugge C.M."/>
            <person name="Muyzer G."/>
            <person name="Kuever J."/>
            <person name="Parshina S.N."/>
            <person name="Ivanova A.E."/>
            <person name="Nazina T.N."/>
            <person name="Brambilla E."/>
            <person name="Spring S."/>
            <person name="Klenk H.-P."/>
            <person name="Woyke T."/>
        </authorList>
    </citation>
    <scope>NUCLEOTIDE SEQUENCE [LARGE SCALE GENOMIC DNA]</scope>
    <source>
        <strain evidence="3">ATCC 23193 / DSM 2154 / NCIB 8452 / DL</strain>
    </source>
</reference>
<dbReference type="Gene3D" id="2.60.120.380">
    <property type="match status" value="1"/>
</dbReference>
<feature type="chain" id="PRO_5003333411" evidence="1">
    <location>
        <begin position="27"/>
        <end position="183"/>
    </location>
</feature>
<dbReference type="Proteomes" id="UP000009234">
    <property type="component" value="Chromosome"/>
</dbReference>